<protein>
    <submittedName>
        <fullName evidence="2">Uncharacterized protein</fullName>
    </submittedName>
</protein>
<accession>A0AAJ2S137</accession>
<evidence type="ECO:0000313" key="3">
    <source>
        <dbReference type="Proteomes" id="UP001276761"/>
    </source>
</evidence>
<dbReference type="GeneID" id="303166764"/>
<evidence type="ECO:0000256" key="1">
    <source>
        <dbReference type="SAM" id="SignalP"/>
    </source>
</evidence>
<sequence length="240" mass="24016">MKTLNKTALSVAIAFAGITAVSSAQAFDSVTWVWDATVNSTVDTSALSDVNVTPAGLTQTENDQIAYGAMTSTSLVTVVDNLIIPVLSGNSIDDLASVESAATSVGNNGSITSDVSMQTDNSQLYAGVGLSVDPLITTALVPGAILASSSVLGVTNATVDSSATGVGNNLSLDLTTISDQDAFAIANNEQLAVALVTSTSTVDAVLFDGISGMGNNTNPAVSSTATSVGNNLSVNVDGNF</sequence>
<organism evidence="2 3">
    <name type="scientific">Vreelandella alkaliphila</name>
    <dbReference type="NCBI Taxonomy" id="272774"/>
    <lineage>
        <taxon>Bacteria</taxon>
        <taxon>Pseudomonadati</taxon>
        <taxon>Pseudomonadota</taxon>
        <taxon>Gammaproteobacteria</taxon>
        <taxon>Oceanospirillales</taxon>
        <taxon>Halomonadaceae</taxon>
        <taxon>Vreelandella</taxon>
    </lineage>
</organism>
<name>A0AAJ2S137_9GAMM</name>
<dbReference type="AlphaFoldDB" id="A0AAJ2S137"/>
<dbReference type="EMBL" id="JAWXXT010000001">
    <property type="protein sequence ID" value="MDX5978802.1"/>
    <property type="molecule type" value="Genomic_DNA"/>
</dbReference>
<proteinExistence type="predicted"/>
<evidence type="ECO:0000313" key="2">
    <source>
        <dbReference type="EMBL" id="MDX5978802.1"/>
    </source>
</evidence>
<keyword evidence="1" id="KW-0732">Signal</keyword>
<comment type="caution">
    <text evidence="2">The sequence shown here is derived from an EMBL/GenBank/DDBJ whole genome shotgun (WGS) entry which is preliminary data.</text>
</comment>
<dbReference type="RefSeq" id="WP_198348518.1">
    <property type="nucleotide sequence ID" value="NZ_JABASV010000001.1"/>
</dbReference>
<feature type="chain" id="PRO_5042577300" evidence="1">
    <location>
        <begin position="27"/>
        <end position="240"/>
    </location>
</feature>
<dbReference type="Proteomes" id="UP001276761">
    <property type="component" value="Unassembled WGS sequence"/>
</dbReference>
<gene>
    <name evidence="2" type="ORF">SIL78_14670</name>
</gene>
<feature type="signal peptide" evidence="1">
    <location>
        <begin position="1"/>
        <end position="26"/>
    </location>
</feature>
<reference evidence="2" key="1">
    <citation type="submission" date="2023-11" db="EMBL/GenBank/DDBJ databases">
        <title>MicrobeMod: A computational toolkit for identifying prokaryotic methylation and restriction-modification with nanopore sequencing.</title>
        <authorList>
            <person name="Crits-Christoph A."/>
            <person name="Kang S.C."/>
            <person name="Lee H."/>
            <person name="Ostrov N."/>
        </authorList>
    </citation>
    <scope>NUCLEOTIDE SEQUENCE</scope>
    <source>
        <strain evidence="2">ATCC BAA-953</strain>
    </source>
</reference>